<dbReference type="GO" id="GO:0016485">
    <property type="term" value="P:protein processing"/>
    <property type="evidence" value="ECO:0007669"/>
    <property type="project" value="TreeGrafter"/>
</dbReference>
<dbReference type="InterPro" id="IPR055130">
    <property type="entry name" value="PreP_C"/>
</dbReference>
<dbReference type="InterPro" id="IPR007863">
    <property type="entry name" value="Peptidase_M16_C"/>
</dbReference>
<accession>A0AAV7JXC3</accession>
<keyword evidence="5 13" id="KW-0645">Protease</keyword>
<dbReference type="InterPro" id="IPR011249">
    <property type="entry name" value="Metalloenz_LuxS/M16"/>
</dbReference>
<comment type="subcellular location">
    <subcellularLocation>
        <location evidence="2">Mitochondrion</location>
    </subcellularLocation>
</comment>
<dbReference type="FunFam" id="3.30.830.10:FF:000013">
    <property type="entry name" value="Mitochondrial presequence protease"/>
    <property type="match status" value="1"/>
</dbReference>
<sequence length="984" mass="111825">MLLKPFRYTCRHLCRLSSTLTAGERIHGYTVNKVVDCPELSFIATELTHVNTGARHLHINRSDSNNTFAVSFRTTPMDSTGVPHILEHTTLCGSERFPCRDPFFKMLNRSLATFMNAYTSSDSTIYPFSTQNKKDFNNLMGVYMDSVFFPLLRENDFKQEGWRLEYENNRDKDSRIIFKGVVFNEMKGVMAGRDELFMVAQQRFLLPDHTYGHNSGGDPLVIPQLTWEFLKQFHATHYHPSNSVFYTYGDIPIEEHLERINGEVLSKFNKIEVKTEIPLQDRWSNARRELINSPTDPMSPDPNKQHVVAENYLLGPSSDVLNQRLMVVLSHLLTAGPNSPFFKSLIETNTGLSYSPGSGLNANGKQAVFSIGLKGVKNEDVEDVITTIQDTFEKSLKDGFEEERIEGIVHQMELSIKRDTENFGLGLLHSLMPTFMHGADLREICDFQKHIDYIKSYDGWGSLLKENFLDNSHRLTLVMQPSDTYQKDIQLEEDKLLNERVSILSQEEKEKLYESGIKLEEEQNKEQDISYLPCLKVSDISREQPFTHLNHITIDGTPVQFCPQPTNGITYLSFLADEDLYPDGLYQYLPLLCVVLTKIGAGNMDHRQRANEIEKYISGLSLCPIVVPHHTDPNTYDFSTLFSSQCLENNLHQTLSLWQDIFLSPDFSNQELIRSVLSEALSGGVGVIGQNGHLVAMSTARSSLTPASRLSEELSGLSQLTFLIKLAKQSDLQETISMLQMLAAKTLHTVNFKAACNLREERVDDTIEALTAFFSSIPGDRTKSDKEFETESFMTQKKRIYIKFPFQVHYNARAIPTVPYSNPDNPILVLLARLMTNKVLHPEIREKGGAYGGGATQTEGIFHFFSYRDPNFTETLKVYDRAIDWVIDGNFTDQDIAEAKLAIFQQIDAPISTGRKGLSFFNSGITHEMKQVRRERFLDTTREQLIHVCRKYLSGDIVDSIAVLGPENTEIPKGEDWVVTSQEF</sequence>
<feature type="domain" description="Peptidase M16C associated" evidence="12">
    <location>
        <begin position="479"/>
        <end position="726"/>
    </location>
</feature>
<dbReference type="Pfam" id="PF08367">
    <property type="entry name" value="M16C_assoc"/>
    <property type="match status" value="1"/>
</dbReference>
<evidence type="ECO:0000313" key="14">
    <source>
        <dbReference type="Proteomes" id="UP001165289"/>
    </source>
</evidence>
<dbReference type="Gene3D" id="3.30.830.10">
    <property type="entry name" value="Metalloenzyme, LuxS/M16 peptidase-like"/>
    <property type="match status" value="4"/>
</dbReference>
<gene>
    <name evidence="13" type="ORF">LOD99_3481</name>
</gene>
<name>A0AAV7JXC3_9METZ</name>
<evidence type="ECO:0000256" key="1">
    <source>
        <dbReference type="ARBA" id="ARBA00001947"/>
    </source>
</evidence>
<reference evidence="13 14" key="1">
    <citation type="journal article" date="2023" name="BMC Biol.">
        <title>The compact genome of the sponge Oopsacas minuta (Hexactinellida) is lacking key metazoan core genes.</title>
        <authorList>
            <person name="Santini S."/>
            <person name="Schenkelaars Q."/>
            <person name="Jourda C."/>
            <person name="Duchesne M."/>
            <person name="Belahbib H."/>
            <person name="Rocher C."/>
            <person name="Selva M."/>
            <person name="Riesgo A."/>
            <person name="Vervoort M."/>
            <person name="Leys S.P."/>
            <person name="Kodjabachian L."/>
            <person name="Le Bivic A."/>
            <person name="Borchiellini C."/>
            <person name="Claverie J.M."/>
            <person name="Renard E."/>
        </authorList>
    </citation>
    <scope>NUCLEOTIDE SEQUENCE [LARGE SCALE GENOMIC DNA]</scope>
    <source>
        <strain evidence="13">SPO-2</strain>
    </source>
</reference>
<keyword evidence="6" id="KW-0479">Metal-binding</keyword>
<evidence type="ECO:0000313" key="13">
    <source>
        <dbReference type="EMBL" id="KAI6653586.1"/>
    </source>
</evidence>
<comment type="cofactor">
    <cofactor evidence="1">
        <name>Zn(2+)</name>
        <dbReference type="ChEBI" id="CHEBI:29105"/>
    </cofactor>
</comment>
<keyword evidence="7" id="KW-0378">Hydrolase</keyword>
<dbReference type="EMBL" id="JAKMXF010000266">
    <property type="protein sequence ID" value="KAI6653586.1"/>
    <property type="molecule type" value="Genomic_DNA"/>
</dbReference>
<dbReference type="SMART" id="SM01264">
    <property type="entry name" value="M16C_associated"/>
    <property type="match status" value="1"/>
</dbReference>
<evidence type="ECO:0000256" key="11">
    <source>
        <dbReference type="ARBA" id="ARBA00023128"/>
    </source>
</evidence>
<evidence type="ECO:0000256" key="7">
    <source>
        <dbReference type="ARBA" id="ARBA00022801"/>
    </source>
</evidence>
<dbReference type="GO" id="GO:0005759">
    <property type="term" value="C:mitochondrial matrix"/>
    <property type="evidence" value="ECO:0007669"/>
    <property type="project" value="TreeGrafter"/>
</dbReference>
<evidence type="ECO:0000256" key="6">
    <source>
        <dbReference type="ARBA" id="ARBA00022723"/>
    </source>
</evidence>
<keyword evidence="9" id="KW-0809">Transit peptide</keyword>
<comment type="caution">
    <text evidence="13">The sequence shown here is derived from an EMBL/GenBank/DDBJ whole genome shotgun (WGS) entry which is preliminary data.</text>
</comment>
<proteinExistence type="inferred from homology"/>
<evidence type="ECO:0000259" key="12">
    <source>
        <dbReference type="SMART" id="SM01264"/>
    </source>
</evidence>
<dbReference type="InterPro" id="IPR011765">
    <property type="entry name" value="Pept_M16_N"/>
</dbReference>
<comment type="similarity">
    <text evidence="3">Belongs to the peptidase M16 family. PreP subfamily.</text>
</comment>
<evidence type="ECO:0000256" key="4">
    <source>
        <dbReference type="ARBA" id="ARBA00020167"/>
    </source>
</evidence>
<keyword evidence="10" id="KW-0482">Metalloprotease</keyword>
<dbReference type="Pfam" id="PF05193">
    <property type="entry name" value="Peptidase_M16_C"/>
    <property type="match status" value="1"/>
</dbReference>
<dbReference type="PANTHER" id="PTHR43016">
    <property type="entry name" value="PRESEQUENCE PROTEASE"/>
    <property type="match status" value="1"/>
</dbReference>
<dbReference type="Pfam" id="PF00675">
    <property type="entry name" value="Peptidase_M16"/>
    <property type="match status" value="1"/>
</dbReference>
<evidence type="ECO:0000256" key="5">
    <source>
        <dbReference type="ARBA" id="ARBA00022670"/>
    </source>
</evidence>
<dbReference type="GO" id="GO:0004222">
    <property type="term" value="F:metalloendopeptidase activity"/>
    <property type="evidence" value="ECO:0007669"/>
    <property type="project" value="TreeGrafter"/>
</dbReference>
<dbReference type="GO" id="GO:0046872">
    <property type="term" value="F:metal ion binding"/>
    <property type="evidence" value="ECO:0007669"/>
    <property type="project" value="UniProtKB-KW"/>
</dbReference>
<dbReference type="FunFam" id="3.30.830.10:FF:000011">
    <property type="entry name" value="Presequence protease, mitochondrial"/>
    <property type="match status" value="1"/>
</dbReference>
<dbReference type="SUPFAM" id="SSF63411">
    <property type="entry name" value="LuxS/MPP-like metallohydrolase"/>
    <property type="match status" value="4"/>
</dbReference>
<dbReference type="FunFam" id="3.30.830.10:FF:000009">
    <property type="entry name" value="Presequence protease, mitochondrial"/>
    <property type="match status" value="1"/>
</dbReference>
<keyword evidence="8" id="KW-0862">Zinc</keyword>
<evidence type="ECO:0000256" key="9">
    <source>
        <dbReference type="ARBA" id="ARBA00022946"/>
    </source>
</evidence>
<organism evidence="13 14">
    <name type="scientific">Oopsacas minuta</name>
    <dbReference type="NCBI Taxonomy" id="111878"/>
    <lineage>
        <taxon>Eukaryota</taxon>
        <taxon>Metazoa</taxon>
        <taxon>Porifera</taxon>
        <taxon>Hexactinellida</taxon>
        <taxon>Hexasterophora</taxon>
        <taxon>Lyssacinosida</taxon>
        <taxon>Leucopsacidae</taxon>
        <taxon>Oopsacas</taxon>
    </lineage>
</organism>
<evidence type="ECO:0000256" key="2">
    <source>
        <dbReference type="ARBA" id="ARBA00004173"/>
    </source>
</evidence>
<dbReference type="InterPro" id="IPR013578">
    <property type="entry name" value="Peptidase_M16C_assoc"/>
</dbReference>
<dbReference type="Pfam" id="PF22516">
    <property type="entry name" value="PreP_C"/>
    <property type="match status" value="1"/>
</dbReference>
<dbReference type="PANTHER" id="PTHR43016:SF13">
    <property type="entry name" value="PRESEQUENCE PROTEASE, MITOCHONDRIAL"/>
    <property type="match status" value="1"/>
</dbReference>
<keyword evidence="11" id="KW-0496">Mitochondrion</keyword>
<evidence type="ECO:0000256" key="8">
    <source>
        <dbReference type="ARBA" id="ARBA00022833"/>
    </source>
</evidence>
<protein>
    <recommendedName>
        <fullName evidence="4">Presequence protease, mitochondrial</fullName>
    </recommendedName>
</protein>
<evidence type="ECO:0000256" key="3">
    <source>
        <dbReference type="ARBA" id="ARBA00007575"/>
    </source>
</evidence>
<dbReference type="AlphaFoldDB" id="A0AAV7JXC3"/>
<evidence type="ECO:0000256" key="10">
    <source>
        <dbReference type="ARBA" id="ARBA00023049"/>
    </source>
</evidence>
<keyword evidence="14" id="KW-1185">Reference proteome</keyword>
<dbReference type="Proteomes" id="UP001165289">
    <property type="component" value="Unassembled WGS sequence"/>
</dbReference>